<sequence>MMMMEDGESSDRRKKESIEQFTQTLFSWTLDDISNENLYKDKVEKIPESFESVRHYLGSFVYPLLEETRVQLYSSMDVLYRLPFAEVVDFHETKPYGKSVYQVQVDYWRNRFSDRSKEPYKTLPGDIMILVNAIPQTFSDLERTGRSWSFLSVSFITEDEDENGDDSSSTYFKVNASKEFELEMQMKTSLFVVFLANLTTNKRVWKALHMSRNLKMLDYVLCNRSEVKKDCDTCFEENCCISDEKLVKSLSSNMNESQTSAVLSCLHMMHCENRDAFELIWGPPGTGKTKTNATLLVSLMKLNYRTLVCAPTNVAITEVASRVLKIVTESESMFCSLGDILLFGNKERLKVGSDIEDIFLEHRIQRLTECLGPLGWNNCFTSMINFLENCVSQYHVFLENELIKEQEQSSESKIKEKGSTEKLESFLDYVRKRFVSIVEQLRKCIWILCTHLPQSYILDQNFHNMTNLAELLDRFETLLFEDSLISEDLEKIFSCAEVIDDSTDSFANNSYLLSVRNVCLSMLRTLHGSLKQLTFPNFISKEAITDFCFQRASLIFSTASSSFKLHHIKIEPLDVLVIDEAAQLKECESTIPLQLPGIKHAVLFGDEWQLPATVNSKISEEASFGRSLFQRLSSQNHSRHLLNIQYRMHPSISSFPNSKFYHNQILDAPNVTRKSYEKHYLPGSMFGTYSFINVIGGREEKDDDGQSRKNMVEVALVIKILQNLYKAWRETRGELSIGVVSPYSAQVVAIQEKVGKKYEKNDGFQVKVKTIDGFQGGEEDIIVISTVRSSIGQSLDFISKPQRMNVALTRARHCLWILGNERTLANSQSIWEALVIDAKNRHCFYNADDEEDLAKAILDIKKELDQFDDLLNADSMFFRNSKWKVLFSDNFLKSFKKLTSIRRKKSILNLLLKLSGGWRPKRPLVESGSRSSLEIMRFKVEGLIVISTVDITKNLNYVQVLKIWDVLHPDDVPKLIKRLDNIFGNYTEDFVNLCNNKSFDGNLEIPKTWPPSLDFVRHKDLSNNESESELIGSSSDGRSYVENSKVSESLLLMKFYSLSHGIVNHLLSDRDGREIDLPYEVTDEQMEAVLINESSFILGRSGTGKTTVLTTKLFQREKLHHFAMDEFYGVNSGVVDHVSQNSMEPDQQVEKRNKILRQLFVTVSPKLCNAVKQQVSDLKRFACGGSNLDESSLIDIDDIDDEAQFKNIPDSFYDIPATCYPLVITFHKFLMMLDGTLSKSYFERFLNGEDLSYDQGRNSRSVLLQTLIRKKEVNYEKFSALYWHHFSDKLRKKLDPSRVFTEIISHIKGGLQSIEASDSKLSREDYLKLSEGRCSNLSLEKRERIYDIFQIYEKMKMGNGEFDLADFVNDLHSRLKHERYKADQMDFVYIDEVQDLTMSQIVLFKHICGNVEEGFVFSGDTAQTIARGVDFRFQDIRHLFYKKFVLEPKIEHGERKEKGLISDIFHLSQNFRTHAGILKLSQSIIELIYHFFPHSIDPLKPETSLIYGESPLLLQCGNDENAIMKIFGNSGKASGKIVGFGAEQVILVRDDDARKEIAGYVGKQALLLTVLECKGLEFQDVLLYNFFGSSTLKNQWRVIYEYMKELELFDTTIPNFPKFSESKHNIICSELKQLYVAVTRTRQRLWICESSDVAEPIFDYWRKKCLVQSKPLDDSLAQAMQVASSPEEWRSRGIKLFHEHNYEMATMCFERAGDTYWERLSKAAGLKAMADRMRNTKPDEANSILREAAEIFEAIGKSDFAARCFSDLGEYEKAGRIYLEKCGELRKAAECFSLAGCHERAANVFAKGNFFSECLTACSKGRLFEMGLEYIKFWKQHTTNECSTSERSDEINKIEQMFLERCALHYFEIKDKRSMMKFVKEFNSMNSIRNFLTSSKLCCFDELLLLEEERENFMEAANIAKLIGDTLRRVDLLKKAGNFKESANLMLFYVLANSLWSPGNKGWPLKQFKGKGDLLTKAKTFAKNDTESFYEIVCTEADIIANEQSELITVMDQMITSQRHKSVSGDILSARKILDMHLSFKPTKYYWEEELVPDVMQHSEDLISKNKVSIESLVHFWNFWKDKIVGIFEFLRCLETQEVNEFRNYGEFCLNFLGVWREFDNLKPVYFFLNPEADWARNVAKRPNSGKLVSIDLHQFVSAAQRYWCSEILSVGVKVLDRLQALCNFTIENCDVTFCKSRTLTLIYEVGTFLLDAKILKLGHHESENLLKCIRFSTESMVRYIFPEWPKPSSKNIVLLRRTDTTKSMLNREADSLSNKPTHGQVGRIAMIIFGSGKVNKELCKKILTILNRDEMWKPWKVFFEVLGNVRGSDFPDNPVSPNNGEKSTQDRPANASEIGVWEMCLVCRFKEALESTYNTNWRIADYISPNCFLYLLEYLLIWLSSSNGYFLSAKSMFVEFLMFYEKFASLIQSSSYKVNPEPILAFLYNVVQGLLNNKMDTLQWIRNFTTAAMEHYSVLVTRLVVLTCLICVNFGWGIDLLVNLLKNYLITEHLPPSFRAALKRVKRNHSQITFNVNLIAEALKNINNPMVIVNLQGHCPFKSCPDAMYVSMSSNPSNNEILRMLFPDKVEVSMSSVGVGSDGKDEVLSSSKPCQASIASAPSSSQDSESENKESNKSKSSEDEVLSLSKASEDEALSSKASQATIAATKVEVPPAPAATEATPSSSKNVESKKQGEEGLIKRSHGITGKEVTAEALTEVENKEKAGLNLGDTRILMDVFTVESQCILGENVITRKEITRASLMSRQ</sequence>
<dbReference type="Pfam" id="PF13087">
    <property type="entry name" value="AAA_12"/>
    <property type="match status" value="1"/>
</dbReference>
<dbReference type="PANTHER" id="PTHR21529">
    <property type="entry name" value="MAMMARY TURMOR VIRUS RECEPTOR HOMOLOG 1, 2 MTVR1, 2"/>
    <property type="match status" value="1"/>
</dbReference>
<proteinExistence type="predicted"/>
<evidence type="ECO:0000256" key="3">
    <source>
        <dbReference type="ARBA" id="ARBA00022806"/>
    </source>
</evidence>
<keyword evidence="3 5" id="KW-0347">Helicase</keyword>
<dbReference type="GO" id="GO:0004386">
    <property type="term" value="F:helicase activity"/>
    <property type="evidence" value="ECO:0007669"/>
    <property type="project" value="UniProtKB-UniRule"/>
</dbReference>
<keyword evidence="2 5" id="KW-0378">Hydrolase</keyword>
<dbReference type="InterPro" id="IPR047187">
    <property type="entry name" value="SF1_C_Upf1"/>
</dbReference>
<dbReference type="Pfam" id="PF00580">
    <property type="entry name" value="UvrD-helicase"/>
    <property type="match status" value="1"/>
</dbReference>
<dbReference type="Proteomes" id="UP000596661">
    <property type="component" value="Chromosome 7"/>
</dbReference>
<dbReference type="EMBL" id="UZAU01000673">
    <property type="status" value="NOT_ANNOTATED_CDS"/>
    <property type="molecule type" value="Genomic_DNA"/>
</dbReference>
<dbReference type="CDD" id="cd18808">
    <property type="entry name" value="SF1_C_Upf1"/>
    <property type="match status" value="1"/>
</dbReference>
<dbReference type="InterPro" id="IPR011990">
    <property type="entry name" value="TPR-like_helical_dom_sf"/>
</dbReference>
<dbReference type="FunFam" id="3.40.50.300:FF:000326">
    <property type="entry name" value="P-loop containing nucleoside triphosphate hydrolase"/>
    <property type="match status" value="1"/>
</dbReference>
<feature type="compositionally biased region" description="Basic and acidic residues" evidence="6">
    <location>
        <begin position="2687"/>
        <end position="2696"/>
    </location>
</feature>
<dbReference type="PANTHER" id="PTHR21529:SF4">
    <property type="entry name" value="TPR AND ANKYRIN REPEAT-CONTAINING PROTEIN 1"/>
    <property type="match status" value="1"/>
</dbReference>
<keyword evidence="1 5" id="KW-0547">Nucleotide-binding</keyword>
<protein>
    <recommendedName>
        <fullName evidence="7">UvrD-like helicase ATP-binding domain-containing protein</fullName>
    </recommendedName>
</protein>
<dbReference type="InterPro" id="IPR039904">
    <property type="entry name" value="TRANK1"/>
</dbReference>
<dbReference type="InterPro" id="IPR041677">
    <property type="entry name" value="DNA2/NAM7_AAA_11"/>
</dbReference>
<organism evidence="8 9">
    <name type="scientific">Cannabis sativa</name>
    <name type="common">Hemp</name>
    <name type="synonym">Marijuana</name>
    <dbReference type="NCBI Taxonomy" id="3483"/>
    <lineage>
        <taxon>Eukaryota</taxon>
        <taxon>Viridiplantae</taxon>
        <taxon>Streptophyta</taxon>
        <taxon>Embryophyta</taxon>
        <taxon>Tracheophyta</taxon>
        <taxon>Spermatophyta</taxon>
        <taxon>Magnoliopsida</taxon>
        <taxon>eudicotyledons</taxon>
        <taxon>Gunneridae</taxon>
        <taxon>Pentapetalae</taxon>
        <taxon>rosids</taxon>
        <taxon>fabids</taxon>
        <taxon>Rosales</taxon>
        <taxon>Cannabaceae</taxon>
        <taxon>Cannabis</taxon>
    </lineage>
</organism>
<dbReference type="InterPro" id="IPR045529">
    <property type="entry name" value="DUF6469"/>
</dbReference>
<keyword evidence="9" id="KW-1185">Reference proteome</keyword>
<dbReference type="SUPFAM" id="SSF48452">
    <property type="entry name" value="TPR-like"/>
    <property type="match status" value="1"/>
</dbReference>
<feature type="compositionally biased region" description="Low complexity" evidence="6">
    <location>
        <begin position="2664"/>
        <end position="2685"/>
    </location>
</feature>
<dbReference type="Pfam" id="PF20073">
    <property type="entry name" value="DUF6469"/>
    <property type="match status" value="1"/>
</dbReference>
<dbReference type="OMA" id="PDNEMEH"/>
<dbReference type="PROSITE" id="PS51198">
    <property type="entry name" value="UVRD_HELICASE_ATP_BIND"/>
    <property type="match status" value="1"/>
</dbReference>
<dbReference type="InterPro" id="IPR027417">
    <property type="entry name" value="P-loop_NTPase"/>
</dbReference>
<feature type="domain" description="UvrD-like helicase ATP-binding" evidence="7">
    <location>
        <begin position="1078"/>
        <end position="1474"/>
    </location>
</feature>
<evidence type="ECO:0000313" key="8">
    <source>
        <dbReference type="EnsemblPlants" id="cds.evm.model.07.1585"/>
    </source>
</evidence>
<dbReference type="Gramene" id="evm.model.07.1585">
    <property type="protein sequence ID" value="cds.evm.model.07.1585"/>
    <property type="gene ID" value="evm.TU.07.1585"/>
</dbReference>
<feature type="binding site" evidence="5">
    <location>
        <begin position="1099"/>
        <end position="1106"/>
    </location>
    <ligand>
        <name>ATP</name>
        <dbReference type="ChEBI" id="CHEBI:30616"/>
    </ligand>
</feature>
<evidence type="ECO:0000256" key="6">
    <source>
        <dbReference type="SAM" id="MobiDB-lite"/>
    </source>
</evidence>
<accession>A0A803Q390</accession>
<dbReference type="Pfam" id="PF13086">
    <property type="entry name" value="AAA_11"/>
    <property type="match status" value="1"/>
</dbReference>
<dbReference type="Gene3D" id="3.40.50.300">
    <property type="entry name" value="P-loop containing nucleotide triphosphate hydrolases"/>
    <property type="match status" value="4"/>
</dbReference>
<dbReference type="GO" id="GO:0016787">
    <property type="term" value="F:hydrolase activity"/>
    <property type="evidence" value="ECO:0007669"/>
    <property type="project" value="UniProtKB-UniRule"/>
</dbReference>
<evidence type="ECO:0000256" key="1">
    <source>
        <dbReference type="ARBA" id="ARBA00022741"/>
    </source>
</evidence>
<evidence type="ECO:0000256" key="4">
    <source>
        <dbReference type="ARBA" id="ARBA00022840"/>
    </source>
</evidence>
<feature type="region of interest" description="Disordered" evidence="6">
    <location>
        <begin position="2593"/>
        <end position="2696"/>
    </location>
</feature>
<evidence type="ECO:0000256" key="2">
    <source>
        <dbReference type="ARBA" id="ARBA00022801"/>
    </source>
</evidence>
<dbReference type="InterPro" id="IPR041679">
    <property type="entry name" value="DNA2/NAM7-like_C"/>
</dbReference>
<evidence type="ECO:0000256" key="5">
    <source>
        <dbReference type="PROSITE-ProRule" id="PRU00560"/>
    </source>
</evidence>
<keyword evidence="4 5" id="KW-0067">ATP-binding</keyword>
<dbReference type="SUPFAM" id="SSF52540">
    <property type="entry name" value="P-loop containing nucleoside triphosphate hydrolases"/>
    <property type="match status" value="2"/>
</dbReference>
<dbReference type="EnsemblPlants" id="evm.model.07.1585">
    <property type="protein sequence ID" value="cds.evm.model.07.1585"/>
    <property type="gene ID" value="evm.TU.07.1585"/>
</dbReference>
<reference evidence="8" key="1">
    <citation type="submission" date="2018-11" db="EMBL/GenBank/DDBJ databases">
        <authorList>
            <person name="Grassa J C."/>
        </authorList>
    </citation>
    <scope>NUCLEOTIDE SEQUENCE [LARGE SCALE GENOMIC DNA]</scope>
</reference>
<name>A0A803Q390_CANSA</name>
<feature type="compositionally biased region" description="Polar residues" evidence="6">
    <location>
        <begin position="2605"/>
        <end position="2619"/>
    </location>
</feature>
<evidence type="ECO:0000313" key="9">
    <source>
        <dbReference type="Proteomes" id="UP000596661"/>
    </source>
</evidence>
<reference evidence="8" key="2">
    <citation type="submission" date="2021-03" db="UniProtKB">
        <authorList>
            <consortium name="EnsemblPlants"/>
        </authorList>
    </citation>
    <scope>IDENTIFICATION</scope>
</reference>
<dbReference type="GO" id="GO:0005694">
    <property type="term" value="C:chromosome"/>
    <property type="evidence" value="ECO:0007669"/>
    <property type="project" value="UniProtKB-ARBA"/>
</dbReference>
<dbReference type="InterPro" id="IPR014016">
    <property type="entry name" value="UvrD-like_ATP-bd"/>
</dbReference>
<dbReference type="GO" id="GO:0005524">
    <property type="term" value="F:ATP binding"/>
    <property type="evidence" value="ECO:0007669"/>
    <property type="project" value="UniProtKB-UniRule"/>
</dbReference>
<evidence type="ECO:0000259" key="7">
    <source>
        <dbReference type="PROSITE" id="PS51198"/>
    </source>
</evidence>
<feature type="compositionally biased region" description="Basic and acidic residues" evidence="6">
    <location>
        <begin position="2627"/>
        <end position="2639"/>
    </location>
</feature>